<accession>A0A3D9ZLD6</accession>
<gene>
    <name evidence="2" type="ORF">DFJ67_4220</name>
</gene>
<keyword evidence="1" id="KW-0812">Transmembrane</keyword>
<evidence type="ECO:0000313" key="2">
    <source>
        <dbReference type="EMBL" id="REF98206.1"/>
    </source>
</evidence>
<keyword evidence="1" id="KW-0472">Membrane</keyword>
<evidence type="ECO:0000313" key="3">
    <source>
        <dbReference type="Proteomes" id="UP000256913"/>
    </source>
</evidence>
<keyword evidence="3" id="KW-1185">Reference proteome</keyword>
<proteinExistence type="predicted"/>
<sequence length="260" mass="28586">MNTVMQLFFVGVPRAAVIWSILLGLSILAIAGLHLVGPRAPKRPGVRAKLRAARARQQERVASAAELVRYADEVGIAAQRAEATARRRHDAWLAAQESAEKAWSAFESADLTASRMSAAALLPTPTTPQTPQEYADRERWLHRAVMAACAHNLLSLMDLNDALAHRNGWDPRRHPVEQEAILRRAIRDTLRTAERTTARAERTAWESAESAAAAAHSLRAEARAAKERADAVRHLVRPETVAGAARRQHRLRAAVARQGV</sequence>
<dbReference type="Proteomes" id="UP000256913">
    <property type="component" value="Unassembled WGS sequence"/>
</dbReference>
<dbReference type="RefSeq" id="WP_147315558.1">
    <property type="nucleotide sequence ID" value="NZ_BONB01000036.1"/>
</dbReference>
<dbReference type="EMBL" id="QUMQ01000001">
    <property type="protein sequence ID" value="REF98206.1"/>
    <property type="molecule type" value="Genomic_DNA"/>
</dbReference>
<name>A0A3D9ZLD6_9ACTN</name>
<keyword evidence="1" id="KW-1133">Transmembrane helix</keyword>
<feature type="transmembrane region" description="Helical" evidence="1">
    <location>
        <begin position="16"/>
        <end position="37"/>
    </location>
</feature>
<dbReference type="OrthoDB" id="3297285at2"/>
<reference evidence="2 3" key="1">
    <citation type="submission" date="2018-08" db="EMBL/GenBank/DDBJ databases">
        <title>Sequencing the genomes of 1000 actinobacteria strains.</title>
        <authorList>
            <person name="Klenk H.-P."/>
        </authorList>
    </citation>
    <scope>NUCLEOTIDE SEQUENCE [LARGE SCALE GENOMIC DNA]</scope>
    <source>
        <strain evidence="2 3">DSM 44099</strain>
    </source>
</reference>
<comment type="caution">
    <text evidence="2">The sequence shown here is derived from an EMBL/GenBank/DDBJ whole genome shotgun (WGS) entry which is preliminary data.</text>
</comment>
<dbReference type="AlphaFoldDB" id="A0A3D9ZLD6"/>
<protein>
    <submittedName>
        <fullName evidence="2">Uncharacterized protein</fullName>
    </submittedName>
</protein>
<organism evidence="2 3">
    <name type="scientific">Asanoa ferruginea</name>
    <dbReference type="NCBI Taxonomy" id="53367"/>
    <lineage>
        <taxon>Bacteria</taxon>
        <taxon>Bacillati</taxon>
        <taxon>Actinomycetota</taxon>
        <taxon>Actinomycetes</taxon>
        <taxon>Micromonosporales</taxon>
        <taxon>Micromonosporaceae</taxon>
        <taxon>Asanoa</taxon>
    </lineage>
</organism>
<evidence type="ECO:0000256" key="1">
    <source>
        <dbReference type="SAM" id="Phobius"/>
    </source>
</evidence>